<protein>
    <submittedName>
        <fullName evidence="4">YafY family protein</fullName>
    </submittedName>
</protein>
<accession>A0ABZ2PEF1</accession>
<evidence type="ECO:0000259" key="3">
    <source>
        <dbReference type="Pfam" id="PF25583"/>
    </source>
</evidence>
<sequence length="313" mass="33809">MRSARLLQLMLTLQYGRSATAQALAEQVGVSVRTIYRDISALSAAGVPLWTESGPGGGIRLLDGWQSKLSGMTGVETSALMLLGVPSIAADLGLADASEAAENKLLGALPEPLRADAQLWRERLHIDVPAWFRQPASTPYLPVISAAVFGARRLELGYRGSTRQVDPLGLVVKAAIWYLVASRAGTVLSYRVDRIESAEMTSDVVNRPVGFDLAEWWREAAASFDRTLRTYNCRVRLSPSALRMLPSIIGHEATPKLPVPDEDGWSTTDLVLETEEVALGQLIALGAGVEVIAPPSLREGIQRVAADMIRLNS</sequence>
<dbReference type="Pfam" id="PF25583">
    <property type="entry name" value="WCX"/>
    <property type="match status" value="1"/>
</dbReference>
<dbReference type="Gene3D" id="1.10.10.10">
    <property type="entry name" value="Winged helix-like DNA-binding domain superfamily/Winged helix DNA-binding domain"/>
    <property type="match status" value="1"/>
</dbReference>
<dbReference type="InterPro" id="IPR036388">
    <property type="entry name" value="WH-like_DNA-bd_sf"/>
</dbReference>
<dbReference type="InterPro" id="IPR051534">
    <property type="entry name" value="CBASS_pafABC_assoc_protein"/>
</dbReference>
<feature type="domain" description="WYL" evidence="2">
    <location>
        <begin position="140"/>
        <end position="200"/>
    </location>
</feature>
<name>A0ABZ2PEF1_9NOCA</name>
<dbReference type="PROSITE" id="PS52050">
    <property type="entry name" value="WYL"/>
    <property type="match status" value="1"/>
</dbReference>
<evidence type="ECO:0000313" key="4">
    <source>
        <dbReference type="EMBL" id="WXG67219.1"/>
    </source>
</evidence>
<dbReference type="RefSeq" id="WP_338886641.1">
    <property type="nucleotide sequence ID" value="NZ_CP147846.1"/>
</dbReference>
<evidence type="ECO:0000313" key="5">
    <source>
        <dbReference type="Proteomes" id="UP001432000"/>
    </source>
</evidence>
<feature type="domain" description="Helix-turn-helix type 11" evidence="1">
    <location>
        <begin position="5"/>
        <end position="56"/>
    </location>
</feature>
<feature type="domain" description="WCX" evidence="3">
    <location>
        <begin position="230"/>
        <end position="308"/>
    </location>
</feature>
<dbReference type="InterPro" id="IPR057727">
    <property type="entry name" value="WCX_dom"/>
</dbReference>
<dbReference type="InterPro" id="IPR036390">
    <property type="entry name" value="WH_DNA-bd_sf"/>
</dbReference>
<dbReference type="InterPro" id="IPR026881">
    <property type="entry name" value="WYL_dom"/>
</dbReference>
<evidence type="ECO:0000259" key="1">
    <source>
        <dbReference type="Pfam" id="PF08279"/>
    </source>
</evidence>
<organism evidence="4 5">
    <name type="scientific">Rhodococcus sovatensis</name>
    <dbReference type="NCBI Taxonomy" id="1805840"/>
    <lineage>
        <taxon>Bacteria</taxon>
        <taxon>Bacillati</taxon>
        <taxon>Actinomycetota</taxon>
        <taxon>Actinomycetes</taxon>
        <taxon>Mycobacteriales</taxon>
        <taxon>Nocardiaceae</taxon>
        <taxon>Rhodococcus</taxon>
    </lineage>
</organism>
<dbReference type="SUPFAM" id="SSF46785">
    <property type="entry name" value="Winged helix' DNA-binding domain"/>
    <property type="match status" value="1"/>
</dbReference>
<dbReference type="Proteomes" id="UP001432000">
    <property type="component" value="Chromosome"/>
</dbReference>
<dbReference type="PANTHER" id="PTHR34580">
    <property type="match status" value="1"/>
</dbReference>
<reference evidence="4 5" key="1">
    <citation type="submission" date="2024-03" db="EMBL/GenBank/DDBJ databases">
        <title>Natural products discovery in diverse microorganisms through a two-stage MS feature dereplication strategy.</title>
        <authorList>
            <person name="Zhang R."/>
        </authorList>
    </citation>
    <scope>NUCLEOTIDE SEQUENCE [LARGE SCALE GENOMIC DNA]</scope>
    <source>
        <strain evidence="4 5">18930</strain>
    </source>
</reference>
<gene>
    <name evidence="4" type="ORF">WDS16_18430</name>
</gene>
<dbReference type="Pfam" id="PF08279">
    <property type="entry name" value="HTH_11"/>
    <property type="match status" value="1"/>
</dbReference>
<dbReference type="InterPro" id="IPR013196">
    <property type="entry name" value="HTH_11"/>
</dbReference>
<dbReference type="PANTHER" id="PTHR34580:SF1">
    <property type="entry name" value="PROTEIN PAFC"/>
    <property type="match status" value="1"/>
</dbReference>
<proteinExistence type="predicted"/>
<evidence type="ECO:0000259" key="2">
    <source>
        <dbReference type="Pfam" id="PF13280"/>
    </source>
</evidence>
<keyword evidence="5" id="KW-1185">Reference proteome</keyword>
<dbReference type="Pfam" id="PF13280">
    <property type="entry name" value="WYL"/>
    <property type="match status" value="1"/>
</dbReference>
<dbReference type="EMBL" id="CP147846">
    <property type="protein sequence ID" value="WXG67219.1"/>
    <property type="molecule type" value="Genomic_DNA"/>
</dbReference>